<protein>
    <submittedName>
        <fullName evidence="1">Uncharacterized protein</fullName>
    </submittedName>
</protein>
<sequence>MGVDTFWRRIAEGAISGLGPRQLSGLVPVELGAELAGRAADPRLVLVQDCGALLGELLRLGAAGSRHAGTARWLAAGPPDWDHRHLVGVWRPEFVRQAAEFLVTVPVEEWLDRFRDELPGRAPEPGPALPTPELMNRMATGVRELRELFGAAARAGEAVLERMVTADATRLAGLP</sequence>
<name>A0ABV6NXQ2_9ACTN</name>
<comment type="caution">
    <text evidence="1">The sequence shown here is derived from an EMBL/GenBank/DDBJ whole genome shotgun (WGS) entry which is preliminary data.</text>
</comment>
<accession>A0ABV6NXQ2</accession>
<dbReference type="RefSeq" id="WP_377339446.1">
    <property type="nucleotide sequence ID" value="NZ_JBHLUE010000011.1"/>
</dbReference>
<dbReference type="EMBL" id="JBHLUE010000011">
    <property type="protein sequence ID" value="MFC0565556.1"/>
    <property type="molecule type" value="Genomic_DNA"/>
</dbReference>
<proteinExistence type="predicted"/>
<gene>
    <name evidence="1" type="ORF">ACFFHU_15615</name>
</gene>
<reference evidence="1 2" key="1">
    <citation type="submission" date="2024-09" db="EMBL/GenBank/DDBJ databases">
        <authorList>
            <person name="Sun Q."/>
            <person name="Mori K."/>
        </authorList>
    </citation>
    <scope>NUCLEOTIDE SEQUENCE [LARGE SCALE GENOMIC DNA]</scope>
    <source>
        <strain evidence="1 2">TBRC 2205</strain>
    </source>
</reference>
<dbReference type="Proteomes" id="UP001589894">
    <property type="component" value="Unassembled WGS sequence"/>
</dbReference>
<evidence type="ECO:0000313" key="1">
    <source>
        <dbReference type="EMBL" id="MFC0565556.1"/>
    </source>
</evidence>
<evidence type="ECO:0000313" key="2">
    <source>
        <dbReference type="Proteomes" id="UP001589894"/>
    </source>
</evidence>
<keyword evidence="2" id="KW-1185">Reference proteome</keyword>
<organism evidence="1 2">
    <name type="scientific">Plantactinospora siamensis</name>
    <dbReference type="NCBI Taxonomy" id="555372"/>
    <lineage>
        <taxon>Bacteria</taxon>
        <taxon>Bacillati</taxon>
        <taxon>Actinomycetota</taxon>
        <taxon>Actinomycetes</taxon>
        <taxon>Micromonosporales</taxon>
        <taxon>Micromonosporaceae</taxon>
        <taxon>Plantactinospora</taxon>
    </lineage>
</organism>